<evidence type="ECO:0000313" key="3">
    <source>
        <dbReference type="Proteomes" id="UP000181992"/>
    </source>
</evidence>
<reference evidence="2 3" key="1">
    <citation type="journal article" date="2016" name="Environ. Microbiol.">
        <title>Genomic resolution of a cold subsurface aquifer community provides metabolic insights for novel microbes adapted to high CO concentrations.</title>
        <authorList>
            <person name="Probst A.J."/>
            <person name="Castelle C.J."/>
            <person name="Singh A."/>
            <person name="Brown C.T."/>
            <person name="Anantharaman K."/>
            <person name="Sharon I."/>
            <person name="Hug L.A."/>
            <person name="Burstein D."/>
            <person name="Emerson J.B."/>
            <person name="Thomas B.C."/>
            <person name="Banfield J.F."/>
        </authorList>
    </citation>
    <scope>NUCLEOTIDE SEQUENCE [LARGE SCALE GENOMIC DNA]</scope>
    <source>
        <strain evidence="2">CG1_02_43_90</strain>
    </source>
</reference>
<feature type="transmembrane region" description="Helical" evidence="1">
    <location>
        <begin position="49"/>
        <end position="68"/>
    </location>
</feature>
<accession>A0A1J4V054</accession>
<keyword evidence="1" id="KW-1133">Transmembrane helix</keyword>
<protein>
    <submittedName>
        <fullName evidence="2">Uncharacterized protein</fullName>
    </submittedName>
</protein>
<dbReference type="Proteomes" id="UP000181992">
    <property type="component" value="Unassembled WGS sequence"/>
</dbReference>
<comment type="caution">
    <text evidence="2">The sequence shown here is derived from an EMBL/GenBank/DDBJ whole genome shotgun (WGS) entry which is preliminary data.</text>
</comment>
<organism evidence="2 3">
    <name type="scientific">Candidatus Nomurabacteria bacterium CG1_02_43_90</name>
    <dbReference type="NCBI Taxonomy" id="1805281"/>
    <lineage>
        <taxon>Bacteria</taxon>
        <taxon>Candidatus Nomuraibacteriota</taxon>
    </lineage>
</organism>
<sequence length="93" mass="10602">MEEGQGSSKVIFENDGLARPTQHIKISKMTAWIIRHTGGYIKDTQTVNYFLIFFIVLAIVFSFFIFVSSGEKKPLPPKIMDNSFVPRAQISYN</sequence>
<proteinExistence type="predicted"/>
<dbReference type="EMBL" id="MNVN01000015">
    <property type="protein sequence ID" value="OIO30554.1"/>
    <property type="molecule type" value="Genomic_DNA"/>
</dbReference>
<keyword evidence="1" id="KW-0812">Transmembrane</keyword>
<gene>
    <name evidence="2" type="ORF">AUJ77_01945</name>
</gene>
<evidence type="ECO:0000256" key="1">
    <source>
        <dbReference type="SAM" id="Phobius"/>
    </source>
</evidence>
<keyword evidence="1" id="KW-0472">Membrane</keyword>
<dbReference type="AlphaFoldDB" id="A0A1J4V054"/>
<name>A0A1J4V054_9BACT</name>
<evidence type="ECO:0000313" key="2">
    <source>
        <dbReference type="EMBL" id="OIO30554.1"/>
    </source>
</evidence>